<proteinExistence type="predicted"/>
<accession>A0A0A9FUH9</accession>
<feature type="chain" id="PRO_5015033130" evidence="1">
    <location>
        <begin position="17"/>
        <end position="55"/>
    </location>
</feature>
<dbReference type="EMBL" id="GBRH01183925">
    <property type="protein sequence ID" value="JAE13971.1"/>
    <property type="molecule type" value="Transcribed_RNA"/>
</dbReference>
<evidence type="ECO:0000256" key="1">
    <source>
        <dbReference type="SAM" id="SignalP"/>
    </source>
</evidence>
<reference evidence="2" key="1">
    <citation type="submission" date="2014-09" db="EMBL/GenBank/DDBJ databases">
        <authorList>
            <person name="Magalhaes I.L.F."/>
            <person name="Oliveira U."/>
            <person name="Santos F.R."/>
            <person name="Vidigal T.H.D.A."/>
            <person name="Brescovit A.D."/>
            <person name="Santos A.J."/>
        </authorList>
    </citation>
    <scope>NUCLEOTIDE SEQUENCE</scope>
    <source>
        <tissue evidence="2">Shoot tissue taken approximately 20 cm above the soil surface</tissue>
    </source>
</reference>
<dbReference type="EMBL" id="GBRH01220244">
    <property type="protein sequence ID" value="JAD77651.1"/>
    <property type="molecule type" value="Transcribed_RNA"/>
</dbReference>
<sequence length="55" mass="6251">MSSLLILHGLLRVTNSSEHMIMSCIAYRKMFITYQLFSNNVIQKSTSALSQNSEI</sequence>
<dbReference type="AlphaFoldDB" id="A0A0A9FUH9"/>
<protein>
    <submittedName>
        <fullName evidence="2">Uncharacterized protein</fullName>
    </submittedName>
</protein>
<evidence type="ECO:0000313" key="2">
    <source>
        <dbReference type="EMBL" id="JAE13971.1"/>
    </source>
</evidence>
<reference evidence="2" key="2">
    <citation type="journal article" date="2015" name="Data Brief">
        <title>Shoot transcriptome of the giant reed, Arundo donax.</title>
        <authorList>
            <person name="Barrero R.A."/>
            <person name="Guerrero F.D."/>
            <person name="Moolhuijzen P."/>
            <person name="Goolsby J.A."/>
            <person name="Tidwell J."/>
            <person name="Bellgard S.E."/>
            <person name="Bellgard M.I."/>
        </authorList>
    </citation>
    <scope>NUCLEOTIDE SEQUENCE</scope>
    <source>
        <tissue evidence="2">Shoot tissue taken approximately 20 cm above the soil surface</tissue>
    </source>
</reference>
<keyword evidence="1" id="KW-0732">Signal</keyword>
<name>A0A0A9FUH9_ARUDO</name>
<feature type="signal peptide" evidence="1">
    <location>
        <begin position="1"/>
        <end position="16"/>
    </location>
</feature>
<organism evidence="2">
    <name type="scientific">Arundo donax</name>
    <name type="common">Giant reed</name>
    <name type="synonym">Donax arundinaceus</name>
    <dbReference type="NCBI Taxonomy" id="35708"/>
    <lineage>
        <taxon>Eukaryota</taxon>
        <taxon>Viridiplantae</taxon>
        <taxon>Streptophyta</taxon>
        <taxon>Embryophyta</taxon>
        <taxon>Tracheophyta</taxon>
        <taxon>Spermatophyta</taxon>
        <taxon>Magnoliopsida</taxon>
        <taxon>Liliopsida</taxon>
        <taxon>Poales</taxon>
        <taxon>Poaceae</taxon>
        <taxon>PACMAD clade</taxon>
        <taxon>Arundinoideae</taxon>
        <taxon>Arundineae</taxon>
        <taxon>Arundo</taxon>
    </lineage>
</organism>